<evidence type="ECO:0000259" key="1">
    <source>
        <dbReference type="PROSITE" id="PS50263"/>
    </source>
</evidence>
<dbReference type="Gene3D" id="3.60.110.10">
    <property type="entry name" value="Carbon-nitrogen hydrolase"/>
    <property type="match status" value="1"/>
</dbReference>
<protein>
    <recommendedName>
        <fullName evidence="1">CN hydrolase domain-containing protein</fullName>
    </recommendedName>
</protein>
<gene>
    <name evidence="2" type="ORF">S01H1_36963</name>
</gene>
<dbReference type="AlphaFoldDB" id="X0W7Y7"/>
<dbReference type="Pfam" id="PF00795">
    <property type="entry name" value="CN_hydrolase"/>
    <property type="match status" value="1"/>
</dbReference>
<organism evidence="2">
    <name type="scientific">marine sediment metagenome</name>
    <dbReference type="NCBI Taxonomy" id="412755"/>
    <lineage>
        <taxon>unclassified sequences</taxon>
        <taxon>metagenomes</taxon>
        <taxon>ecological metagenomes</taxon>
    </lineage>
</organism>
<dbReference type="SUPFAM" id="SSF56317">
    <property type="entry name" value="Carbon-nitrogen hydrolase"/>
    <property type="match status" value="1"/>
</dbReference>
<name>X0W7Y7_9ZZZZ</name>
<comment type="caution">
    <text evidence="2">The sequence shown here is derived from an EMBL/GenBank/DDBJ whole genome shotgun (WGS) entry which is preliminary data.</text>
</comment>
<feature type="non-terminal residue" evidence="2">
    <location>
        <position position="1"/>
    </location>
</feature>
<dbReference type="InterPro" id="IPR036526">
    <property type="entry name" value="C-N_Hydrolase_sf"/>
</dbReference>
<sequence>EDVIHFAGESFVVDPHGRIIAQAPKEEDHILYADCDFQQIPQSQAKKHFLQDRRPDFYRVFDLLD</sequence>
<proteinExistence type="predicted"/>
<accession>X0W7Y7</accession>
<dbReference type="InterPro" id="IPR003010">
    <property type="entry name" value="C-N_Hydrolase"/>
</dbReference>
<evidence type="ECO:0000313" key="2">
    <source>
        <dbReference type="EMBL" id="GAG08761.1"/>
    </source>
</evidence>
<feature type="domain" description="CN hydrolase" evidence="1">
    <location>
        <begin position="1"/>
        <end position="37"/>
    </location>
</feature>
<reference evidence="2" key="1">
    <citation type="journal article" date="2014" name="Front. Microbiol.">
        <title>High frequency of phylogenetically diverse reductive dehalogenase-homologous genes in deep subseafloor sedimentary metagenomes.</title>
        <authorList>
            <person name="Kawai M."/>
            <person name="Futagami T."/>
            <person name="Toyoda A."/>
            <person name="Takaki Y."/>
            <person name="Nishi S."/>
            <person name="Hori S."/>
            <person name="Arai W."/>
            <person name="Tsubouchi T."/>
            <person name="Morono Y."/>
            <person name="Uchiyama I."/>
            <person name="Ito T."/>
            <person name="Fujiyama A."/>
            <person name="Inagaki F."/>
            <person name="Takami H."/>
        </authorList>
    </citation>
    <scope>NUCLEOTIDE SEQUENCE</scope>
    <source>
        <strain evidence="2">Expedition CK06-06</strain>
    </source>
</reference>
<dbReference type="EMBL" id="BARS01023198">
    <property type="protein sequence ID" value="GAG08761.1"/>
    <property type="molecule type" value="Genomic_DNA"/>
</dbReference>
<dbReference type="PROSITE" id="PS50263">
    <property type="entry name" value="CN_HYDROLASE"/>
    <property type="match status" value="1"/>
</dbReference>